<accession>A0A6N6MBB1</accession>
<name>A0A6N6MBB1_9FLAO</name>
<keyword evidence="2" id="KW-1185">Reference proteome</keyword>
<reference evidence="1 2" key="1">
    <citation type="submission" date="2019-09" db="EMBL/GenBank/DDBJ databases">
        <authorList>
            <person name="Cao W.R."/>
        </authorList>
    </citation>
    <scope>NUCLEOTIDE SEQUENCE [LARGE SCALE GENOMIC DNA]</scope>
    <source>
        <strain evidence="1 2">B1N29</strain>
    </source>
</reference>
<dbReference type="RefSeq" id="WP_150939619.1">
    <property type="nucleotide sequence ID" value="NZ_WAAT01000046.1"/>
</dbReference>
<organism evidence="1 2">
    <name type="scientific">Pseudotamlana haliotis</name>
    <dbReference type="NCBI Taxonomy" id="2614804"/>
    <lineage>
        <taxon>Bacteria</taxon>
        <taxon>Pseudomonadati</taxon>
        <taxon>Bacteroidota</taxon>
        <taxon>Flavobacteriia</taxon>
        <taxon>Flavobacteriales</taxon>
        <taxon>Flavobacteriaceae</taxon>
        <taxon>Pseudotamlana</taxon>
    </lineage>
</organism>
<evidence type="ECO:0000313" key="1">
    <source>
        <dbReference type="EMBL" id="KAB1067500.1"/>
    </source>
</evidence>
<evidence type="ECO:0000313" key="2">
    <source>
        <dbReference type="Proteomes" id="UP000441333"/>
    </source>
</evidence>
<comment type="caution">
    <text evidence="1">The sequence shown here is derived from an EMBL/GenBank/DDBJ whole genome shotgun (WGS) entry which is preliminary data.</text>
</comment>
<sequence>MSRIRIFMPCEEASQVCDKVQYKEASLWEKIKLNLHVVLCMSCRKHTKVNTKLSECIKKSNIDCLDPKCKEVMKKTLDKALKNYQS</sequence>
<dbReference type="EMBL" id="WAAT01000046">
    <property type="protein sequence ID" value="KAB1067500.1"/>
    <property type="molecule type" value="Genomic_DNA"/>
</dbReference>
<dbReference type="Proteomes" id="UP000441333">
    <property type="component" value="Unassembled WGS sequence"/>
</dbReference>
<gene>
    <name evidence="1" type="ORF">F6U93_10660</name>
</gene>
<dbReference type="AlphaFoldDB" id="A0A6N6MBB1"/>
<evidence type="ECO:0008006" key="3">
    <source>
        <dbReference type="Google" id="ProtNLM"/>
    </source>
</evidence>
<protein>
    <recommendedName>
        <fullName evidence="3">Glycine dehydrogenase</fullName>
    </recommendedName>
</protein>
<proteinExistence type="predicted"/>